<name>A0A5E4MS86_9HEMI</name>
<proteinExistence type="predicted"/>
<dbReference type="InterPro" id="IPR000962">
    <property type="entry name" value="Znf_DskA_TraR"/>
</dbReference>
<dbReference type="SUPFAM" id="SSF109635">
    <property type="entry name" value="DnaK suppressor protein DksA, alpha-hairpin domain"/>
    <property type="match status" value="1"/>
</dbReference>
<dbReference type="PROSITE" id="PS51128">
    <property type="entry name" value="ZF_DKSA_2"/>
    <property type="match status" value="1"/>
</dbReference>
<organism evidence="5 6">
    <name type="scientific">Cinara cedri</name>
    <dbReference type="NCBI Taxonomy" id="506608"/>
    <lineage>
        <taxon>Eukaryota</taxon>
        <taxon>Metazoa</taxon>
        <taxon>Ecdysozoa</taxon>
        <taxon>Arthropoda</taxon>
        <taxon>Hexapoda</taxon>
        <taxon>Insecta</taxon>
        <taxon>Pterygota</taxon>
        <taxon>Neoptera</taxon>
        <taxon>Paraneoptera</taxon>
        <taxon>Hemiptera</taxon>
        <taxon>Sternorrhyncha</taxon>
        <taxon>Aphidomorpha</taxon>
        <taxon>Aphidoidea</taxon>
        <taxon>Aphididae</taxon>
        <taxon>Lachninae</taxon>
        <taxon>Cinara</taxon>
    </lineage>
</organism>
<keyword evidence="6" id="KW-1185">Reference proteome</keyword>
<dbReference type="OrthoDB" id="7312252at2759"/>
<dbReference type="PANTHER" id="PTHR33823:SF4">
    <property type="entry name" value="GENERAL STRESS PROTEIN 16O"/>
    <property type="match status" value="1"/>
</dbReference>
<evidence type="ECO:0000256" key="2">
    <source>
        <dbReference type="ARBA" id="ARBA00022771"/>
    </source>
</evidence>
<sequence>MFINYLKFIDFIRFYYLISGVIMNREPLRAMSLQDYVPSESEEYMNKKHLEYFSEKLHSMLNDLKQQALIDDSDDTKLAKRRTDKEEKIKEALKKITDGTYGYCDETGEEIGIGRLEANPLALYCIEEQERIEKEKSMYNIDD</sequence>
<dbReference type="Proteomes" id="UP000325440">
    <property type="component" value="Unassembled WGS sequence"/>
</dbReference>
<keyword evidence="1" id="KW-0479">Metal-binding</keyword>
<evidence type="ECO:0000259" key="4">
    <source>
        <dbReference type="Pfam" id="PF01258"/>
    </source>
</evidence>
<dbReference type="Pfam" id="PF01258">
    <property type="entry name" value="zf-dskA_traR"/>
    <property type="match status" value="1"/>
</dbReference>
<feature type="domain" description="Zinc finger DksA/TraR C4-type" evidence="4">
    <location>
        <begin position="99"/>
        <end position="134"/>
    </location>
</feature>
<evidence type="ECO:0000313" key="6">
    <source>
        <dbReference type="Proteomes" id="UP000325440"/>
    </source>
</evidence>
<reference evidence="5 6" key="1">
    <citation type="submission" date="2019-08" db="EMBL/GenBank/DDBJ databases">
        <authorList>
            <person name="Alioto T."/>
            <person name="Alioto T."/>
            <person name="Gomez Garrido J."/>
        </authorList>
    </citation>
    <scope>NUCLEOTIDE SEQUENCE [LARGE SCALE GENOMIC DNA]</scope>
</reference>
<gene>
    <name evidence="5" type="ORF">CINCED_3A006982</name>
</gene>
<dbReference type="EMBL" id="CABPRJ010001078">
    <property type="protein sequence ID" value="VVC35158.1"/>
    <property type="molecule type" value="Genomic_DNA"/>
</dbReference>
<dbReference type="AlphaFoldDB" id="A0A5E4MS86"/>
<keyword evidence="2" id="KW-0863">Zinc-finger</keyword>
<protein>
    <submittedName>
        <fullName evidence="5">Zinc finger, DksA/TraR C4-type</fullName>
    </submittedName>
</protein>
<evidence type="ECO:0000256" key="3">
    <source>
        <dbReference type="ARBA" id="ARBA00022833"/>
    </source>
</evidence>
<keyword evidence="3" id="KW-0862">Zinc</keyword>
<dbReference type="InterPro" id="IPR037187">
    <property type="entry name" value="DnaK_N"/>
</dbReference>
<dbReference type="PANTHER" id="PTHR33823">
    <property type="entry name" value="RNA POLYMERASE-BINDING TRANSCRIPTION FACTOR DKSA-RELATED"/>
    <property type="match status" value="1"/>
</dbReference>
<accession>A0A5E4MS86</accession>
<dbReference type="GO" id="GO:0008270">
    <property type="term" value="F:zinc ion binding"/>
    <property type="evidence" value="ECO:0007669"/>
    <property type="project" value="UniProtKB-KW"/>
</dbReference>
<dbReference type="Gene3D" id="1.20.120.910">
    <property type="entry name" value="DksA, coiled-coil domain"/>
    <property type="match status" value="1"/>
</dbReference>
<evidence type="ECO:0000313" key="5">
    <source>
        <dbReference type="EMBL" id="VVC35158.1"/>
    </source>
</evidence>
<dbReference type="SUPFAM" id="SSF57716">
    <property type="entry name" value="Glucocorticoid receptor-like (DNA-binding domain)"/>
    <property type="match status" value="1"/>
</dbReference>
<evidence type="ECO:0000256" key="1">
    <source>
        <dbReference type="ARBA" id="ARBA00022723"/>
    </source>
</evidence>